<proteinExistence type="predicted"/>
<organism evidence="1 2">
    <name type="scientific">Cellulophaga phage Ingeline_1</name>
    <dbReference type="NCBI Taxonomy" id="2745674"/>
    <lineage>
        <taxon>Viruses</taxon>
        <taxon>Duplodnaviria</taxon>
        <taxon>Heunggongvirae</taxon>
        <taxon>Uroviricota</taxon>
        <taxon>Caudoviricetes</taxon>
        <taxon>Duneviridae</taxon>
        <taxon>Ingelinevirus</taxon>
        <taxon>Ingelinevirus ingeline</taxon>
    </lineage>
</organism>
<gene>
    <name evidence="1" type="ORF">Ingeline1_46</name>
</gene>
<evidence type="ECO:0000313" key="1">
    <source>
        <dbReference type="EMBL" id="QQV89990.1"/>
    </source>
</evidence>
<dbReference type="Proteomes" id="UP000693804">
    <property type="component" value="Segment"/>
</dbReference>
<sequence>MQSNSGNLSQAQLDLITAALVALADAEIDVVLEDLKFLYFKALENNLMDDSVLRSEKTFSFIQLHDFIAKVNMIYNKNESCHLLAV</sequence>
<protein>
    <submittedName>
        <fullName evidence="1">Uncharacterized protein</fullName>
    </submittedName>
</protein>
<keyword evidence="2" id="KW-1185">Reference proteome</keyword>
<dbReference type="EMBL" id="MT732435">
    <property type="protein sequence ID" value="QQV89990.1"/>
    <property type="molecule type" value="Genomic_DNA"/>
</dbReference>
<reference evidence="1" key="1">
    <citation type="submission" date="2020-07" db="EMBL/GenBank/DDBJ databases">
        <title>Highly diverse flavobacterial phages as mortality factor during North Sea spring blooms.</title>
        <authorList>
            <person name="Bartlau N."/>
            <person name="Wichels A."/>
            <person name="Krohne G."/>
            <person name="Adriaenssens E.M."/>
            <person name="Heins A."/>
            <person name="Fuchs B.M."/>
            <person name="Amann R."/>
            <person name="Moraru C."/>
        </authorList>
    </citation>
    <scope>NUCLEOTIDE SEQUENCE</scope>
</reference>
<evidence type="ECO:0000313" key="2">
    <source>
        <dbReference type="Proteomes" id="UP000693804"/>
    </source>
</evidence>
<name>A0A8E4ZL62_9CAUD</name>
<accession>A0A8E4ZL62</accession>